<evidence type="ECO:0000313" key="1">
    <source>
        <dbReference type="EMBL" id="KRN27121.1"/>
    </source>
</evidence>
<evidence type="ECO:0000313" key="2">
    <source>
        <dbReference type="Proteomes" id="UP000051727"/>
    </source>
</evidence>
<dbReference type="STRING" id="1618.IV36_GL001173"/>
<gene>
    <name evidence="1" type="ORF">IV36_GL001173</name>
</gene>
<accession>A0A0R2FEV4</accession>
<organism evidence="1 2">
    <name type="scientific">Liquorilactobacillus mali</name>
    <dbReference type="NCBI Taxonomy" id="1618"/>
    <lineage>
        <taxon>Bacteria</taxon>
        <taxon>Bacillati</taxon>
        <taxon>Bacillota</taxon>
        <taxon>Bacilli</taxon>
        <taxon>Lactobacillales</taxon>
        <taxon>Lactobacillaceae</taxon>
        <taxon>Liquorilactobacillus</taxon>
    </lineage>
</organism>
<comment type="caution">
    <text evidence="1">The sequence shown here is derived from an EMBL/GenBank/DDBJ whole genome shotgun (WGS) entry which is preliminary data.</text>
</comment>
<dbReference type="AlphaFoldDB" id="A0A0R2FEV4"/>
<proteinExistence type="predicted"/>
<sequence length="68" mass="7986">MIVHKRGDSMTEEFTDKLQKLAEGELEEIKISADDFMDFHEAFMNFPQRKRVVGIAGHKGEITYHFER</sequence>
<name>A0A0R2FEV4_9LACO</name>
<reference evidence="1 2" key="1">
    <citation type="journal article" date="2015" name="Genome Announc.">
        <title>Expanding the biotechnology potential of lactobacilli through comparative genomics of 213 strains and associated genera.</title>
        <authorList>
            <person name="Sun Z."/>
            <person name="Harris H.M."/>
            <person name="McCann A."/>
            <person name="Guo C."/>
            <person name="Argimon S."/>
            <person name="Zhang W."/>
            <person name="Yang X."/>
            <person name="Jeffery I.B."/>
            <person name="Cooney J.C."/>
            <person name="Kagawa T.F."/>
            <person name="Liu W."/>
            <person name="Song Y."/>
            <person name="Salvetti E."/>
            <person name="Wrobel A."/>
            <person name="Rasinkangas P."/>
            <person name="Parkhill J."/>
            <person name="Rea M.C."/>
            <person name="O'Sullivan O."/>
            <person name="Ritari J."/>
            <person name="Douillard F.P."/>
            <person name="Paul Ross R."/>
            <person name="Yang R."/>
            <person name="Briner A.E."/>
            <person name="Felis G.E."/>
            <person name="de Vos W.M."/>
            <person name="Barrangou R."/>
            <person name="Klaenhammer T.R."/>
            <person name="Caufield P.W."/>
            <person name="Cui Y."/>
            <person name="Zhang H."/>
            <person name="O'Toole P.W."/>
        </authorList>
    </citation>
    <scope>NUCLEOTIDE SEQUENCE [LARGE SCALE GENOMIC DNA]</scope>
    <source>
        <strain evidence="1 2">ATCC 27304</strain>
    </source>
</reference>
<dbReference type="EMBL" id="JQAR01000026">
    <property type="protein sequence ID" value="KRN27121.1"/>
    <property type="molecule type" value="Genomic_DNA"/>
</dbReference>
<dbReference type="Proteomes" id="UP000051727">
    <property type="component" value="Unassembled WGS sequence"/>
</dbReference>
<protein>
    <submittedName>
        <fullName evidence="1">Uncharacterized protein</fullName>
    </submittedName>
</protein>
<dbReference type="PATRIC" id="fig|1618.3.peg.1184"/>